<evidence type="ECO:0000256" key="5">
    <source>
        <dbReference type="SAM" id="SignalP"/>
    </source>
</evidence>
<evidence type="ECO:0000256" key="3">
    <source>
        <dbReference type="ARBA" id="ARBA00022729"/>
    </source>
</evidence>
<reference evidence="7 8" key="1">
    <citation type="submission" date="2017-08" db="EMBL/GenBank/DDBJ databases">
        <title>Draft Genome Sequence of Hafnia alvei CITHA-6 Isolated from Raw Bovine Milk.</title>
        <authorList>
            <person name="Culligan E.P."/>
            <person name="Mcsweeney A."/>
            <person name="O'Doherty C."/>
            <person name="Gleeson E."/>
            <person name="O'Riordan D."/>
            <person name="Sleator R.D."/>
        </authorList>
    </citation>
    <scope>NUCLEOTIDE SEQUENCE [LARGE SCALE GENOMIC DNA]</scope>
    <source>
        <strain evidence="7 8">CITHA-6</strain>
    </source>
</reference>
<dbReference type="PANTHER" id="PTHR33420:SF3">
    <property type="entry name" value="FIMBRIAL SUBUNIT ELFA"/>
    <property type="match status" value="1"/>
</dbReference>
<organism evidence="7 8">
    <name type="scientific">Hafnia paralvei</name>
    <dbReference type="NCBI Taxonomy" id="546367"/>
    <lineage>
        <taxon>Bacteria</taxon>
        <taxon>Pseudomonadati</taxon>
        <taxon>Pseudomonadota</taxon>
        <taxon>Gammaproteobacteria</taxon>
        <taxon>Enterobacterales</taxon>
        <taxon>Hafniaceae</taxon>
        <taxon>Hafnia</taxon>
    </lineage>
</organism>
<dbReference type="Gene3D" id="2.60.40.1090">
    <property type="entry name" value="Fimbrial-type adhesion domain"/>
    <property type="match status" value="1"/>
</dbReference>
<feature type="signal peptide" evidence="5">
    <location>
        <begin position="1"/>
        <end position="29"/>
    </location>
</feature>
<name>A0A2A2MEL9_9GAMM</name>
<dbReference type="PANTHER" id="PTHR33420">
    <property type="entry name" value="FIMBRIAL SUBUNIT ELFA-RELATED"/>
    <property type="match status" value="1"/>
</dbReference>
<dbReference type="AlphaFoldDB" id="A0A2A2MEL9"/>
<comment type="caution">
    <text evidence="7">The sequence shown here is derived from an EMBL/GenBank/DDBJ whole genome shotgun (WGS) entry which is preliminary data.</text>
</comment>
<dbReference type="InterPro" id="IPR000259">
    <property type="entry name" value="Adhesion_dom_fimbrial"/>
</dbReference>
<dbReference type="InterPro" id="IPR036937">
    <property type="entry name" value="Adhesion_dom_fimbrial_sf"/>
</dbReference>
<dbReference type="GO" id="GO:0043709">
    <property type="term" value="P:cell adhesion involved in single-species biofilm formation"/>
    <property type="evidence" value="ECO:0007669"/>
    <property type="project" value="TreeGrafter"/>
</dbReference>
<evidence type="ECO:0000256" key="4">
    <source>
        <dbReference type="ARBA" id="ARBA00023263"/>
    </source>
</evidence>
<feature type="chain" id="PRO_5012449147" evidence="5">
    <location>
        <begin position="30"/>
        <end position="388"/>
    </location>
</feature>
<evidence type="ECO:0000313" key="7">
    <source>
        <dbReference type="EMBL" id="PAV97195.1"/>
    </source>
</evidence>
<dbReference type="EMBL" id="NQMS01000002">
    <property type="protein sequence ID" value="PAV97195.1"/>
    <property type="molecule type" value="Genomic_DNA"/>
</dbReference>
<protein>
    <submittedName>
        <fullName evidence="7">Fimbrial protein</fullName>
    </submittedName>
</protein>
<comment type="similarity">
    <text evidence="2">Belongs to the fimbrial protein family.</text>
</comment>
<dbReference type="SUPFAM" id="SSF49401">
    <property type="entry name" value="Bacterial adhesins"/>
    <property type="match status" value="1"/>
</dbReference>
<dbReference type="Proteomes" id="UP000218796">
    <property type="component" value="Unassembled WGS sequence"/>
</dbReference>
<evidence type="ECO:0000259" key="6">
    <source>
        <dbReference type="Pfam" id="PF00419"/>
    </source>
</evidence>
<accession>A0A2A2MEL9</accession>
<dbReference type="Pfam" id="PF00419">
    <property type="entry name" value="Fimbrial"/>
    <property type="match status" value="1"/>
</dbReference>
<dbReference type="RefSeq" id="WP_095661512.1">
    <property type="nucleotide sequence ID" value="NZ_NQMS01000002.1"/>
</dbReference>
<feature type="domain" description="Fimbrial-type adhesion" evidence="6">
    <location>
        <begin position="244"/>
        <end position="387"/>
    </location>
</feature>
<proteinExistence type="inferred from homology"/>
<keyword evidence="8" id="KW-1185">Reference proteome</keyword>
<dbReference type="InterPro" id="IPR050263">
    <property type="entry name" value="Bact_Fimbrial_Adh_Pro"/>
</dbReference>
<gene>
    <name evidence="7" type="ORF">CJD50_05905</name>
</gene>
<dbReference type="GO" id="GO:0009289">
    <property type="term" value="C:pilus"/>
    <property type="evidence" value="ECO:0007669"/>
    <property type="project" value="UniProtKB-SubCell"/>
</dbReference>
<comment type="subcellular location">
    <subcellularLocation>
        <location evidence="1">Fimbrium</location>
    </subcellularLocation>
</comment>
<sequence>MSRWLTASRVTAVMATLLLFCLSSGNSWAGLHCDINSGGAAPFSPFTRENPIAVDENTPDYTVVLSLDYAQFLPNMRLSCSSDGQEFTAPANFDGNITLSLSAINDKALDWTGEAQTTNNGIKLKMYIKAVSYNTDSLANSYSPASMSPGKRLGVEYPVINGKEDTTLFQFGAQYNADKTQYKYDGNYNFAIESMRAELIKFGWIQYQSQAVIPPGAHLTFTIDGLSGVNTVDVPLGSGVFMASPSCSLDSKHQTVSLGNINKTSSGTYPQQGPLTSFGMDFTCSSYTNNVEFTFEDAHAILQGRDTLTVKSGADGKTLDGIAVGLFDSAGKAVRTGTKQNIGAALKGKNTTHFQAAIIQTAPEITDSNNNNFTGDITAKANVTITYY</sequence>
<dbReference type="OrthoDB" id="6502288at2"/>
<evidence type="ECO:0000313" key="8">
    <source>
        <dbReference type="Proteomes" id="UP000218796"/>
    </source>
</evidence>
<keyword evidence="4" id="KW-0281">Fimbrium</keyword>
<evidence type="ECO:0000256" key="2">
    <source>
        <dbReference type="ARBA" id="ARBA00006671"/>
    </source>
</evidence>
<evidence type="ECO:0000256" key="1">
    <source>
        <dbReference type="ARBA" id="ARBA00004561"/>
    </source>
</evidence>
<dbReference type="InterPro" id="IPR008966">
    <property type="entry name" value="Adhesion_dom_sf"/>
</dbReference>
<keyword evidence="3 5" id="KW-0732">Signal</keyword>